<dbReference type="EMBL" id="MUMY01000010">
    <property type="protein sequence ID" value="ONM48319.1"/>
    <property type="molecule type" value="Genomic_DNA"/>
</dbReference>
<evidence type="ECO:0000313" key="2">
    <source>
        <dbReference type="Proteomes" id="UP000188836"/>
    </source>
</evidence>
<evidence type="ECO:0008006" key="3">
    <source>
        <dbReference type="Google" id="ProtNLM"/>
    </source>
</evidence>
<evidence type="ECO:0000313" key="1">
    <source>
        <dbReference type="EMBL" id="ONM48319.1"/>
    </source>
</evidence>
<dbReference type="Proteomes" id="UP000188836">
    <property type="component" value="Unassembled WGS sequence"/>
</dbReference>
<keyword evidence="2" id="KW-1185">Reference proteome</keyword>
<protein>
    <recommendedName>
        <fullName evidence="3">YbaB/EbfC family DNA-binding protein</fullName>
    </recommendedName>
</protein>
<name>A0A1W0BDJ2_9NOCA</name>
<proteinExistence type="predicted"/>
<dbReference type="AlphaFoldDB" id="A0A1W0BDJ2"/>
<gene>
    <name evidence="1" type="ORF">B0T46_13165</name>
</gene>
<organism evidence="1 2">
    <name type="scientific">Nocardia donostiensis</name>
    <dbReference type="NCBI Taxonomy" id="1538463"/>
    <lineage>
        <taxon>Bacteria</taxon>
        <taxon>Bacillati</taxon>
        <taxon>Actinomycetota</taxon>
        <taxon>Actinomycetes</taxon>
        <taxon>Mycobacteriales</taxon>
        <taxon>Nocardiaceae</taxon>
        <taxon>Nocardia</taxon>
    </lineage>
</organism>
<reference evidence="1 2" key="1">
    <citation type="journal article" date="2016" name="Antonie Van Leeuwenhoek">
        <title>Nocardia donostiensis sp. nov., isolated from human respiratory specimens.</title>
        <authorList>
            <person name="Ercibengoa M."/>
            <person name="Bell M."/>
            <person name="Marimon J.M."/>
            <person name="Humrighouse B."/>
            <person name="Klenk H.P."/>
            <person name="Potter G."/>
            <person name="Perez-Trallero E."/>
        </authorList>
    </citation>
    <scope>NUCLEOTIDE SEQUENCE [LARGE SCALE GENOMIC DNA]</scope>
    <source>
        <strain evidence="1 2">X1655</strain>
    </source>
</reference>
<sequence length="155" mass="17680">MPVDDLAEVMKEKSPHRRVFRQRMKEDPMRELHPDVRAALALSRELRHRIADVRERADAIFARRPSPSGLVIPEVDARGRLRDLYLAPGTCDRFDNQELAADIMAAITESTADAQLQYQIAMNDAGNRPRPLAEIMREWRAAPEQPIPNFGKAEQ</sequence>
<comment type="caution">
    <text evidence="1">The sequence shown here is derived from an EMBL/GenBank/DDBJ whole genome shotgun (WGS) entry which is preliminary data.</text>
</comment>
<dbReference type="STRING" id="1538463.B0T36_13175"/>
<accession>A0A1W0BDJ2</accession>